<protein>
    <recommendedName>
        <fullName evidence="7">Thiol:disulfide interchange protein</fullName>
    </recommendedName>
</protein>
<dbReference type="InterPro" id="IPR033954">
    <property type="entry name" value="DiS-bond_Isoase_DsbC/G"/>
</dbReference>
<evidence type="ECO:0000256" key="1">
    <source>
        <dbReference type="ARBA" id="ARBA00004418"/>
    </source>
</evidence>
<evidence type="ECO:0000256" key="2">
    <source>
        <dbReference type="ARBA" id="ARBA00009813"/>
    </source>
</evidence>
<dbReference type="GO" id="GO:0042597">
    <property type="term" value="C:periplasmic space"/>
    <property type="evidence" value="ECO:0007669"/>
    <property type="project" value="UniProtKB-SubCell"/>
</dbReference>
<feature type="chain" id="PRO_5010002949" description="Thiol:disulfide interchange protein" evidence="7">
    <location>
        <begin position="25"/>
        <end position="255"/>
    </location>
</feature>
<keyword evidence="11" id="KW-1185">Reference proteome</keyword>
<feature type="domain" description="Disulphide bond isomerase DsbC/G N-terminal" evidence="8">
    <location>
        <begin position="33"/>
        <end position="99"/>
    </location>
</feature>
<dbReference type="KEGG" id="hna:Hneap_2037"/>
<name>D0KVM8_HALNC</name>
<keyword evidence="5" id="KW-1015">Disulfide bond</keyword>
<dbReference type="SUPFAM" id="SSF52833">
    <property type="entry name" value="Thioredoxin-like"/>
    <property type="match status" value="1"/>
</dbReference>
<dbReference type="InterPro" id="IPR012336">
    <property type="entry name" value="Thioredoxin-like_fold"/>
</dbReference>
<organism evidence="10 11">
    <name type="scientific">Halothiobacillus neapolitanus (strain ATCC 23641 / DSM 15147 / CIP 104769 / NCIMB 8539 / c2)</name>
    <name type="common">Thiobacillus neapolitanus</name>
    <dbReference type="NCBI Taxonomy" id="555778"/>
    <lineage>
        <taxon>Bacteria</taxon>
        <taxon>Pseudomonadati</taxon>
        <taxon>Pseudomonadota</taxon>
        <taxon>Gammaproteobacteria</taxon>
        <taxon>Chromatiales</taxon>
        <taxon>Halothiobacillaceae</taxon>
        <taxon>Halothiobacillus</taxon>
    </lineage>
</organism>
<evidence type="ECO:0000256" key="7">
    <source>
        <dbReference type="RuleBase" id="RU364038"/>
    </source>
</evidence>
<reference evidence="10 11" key="1">
    <citation type="submission" date="2009-10" db="EMBL/GenBank/DDBJ databases">
        <title>Complete sequence of Halothiobacillus neapolitanus c2.</title>
        <authorList>
            <consortium name="US DOE Joint Genome Institute"/>
            <person name="Lucas S."/>
            <person name="Copeland A."/>
            <person name="Lapidus A."/>
            <person name="Glavina del Rio T."/>
            <person name="Tice H."/>
            <person name="Bruce D."/>
            <person name="Goodwin L."/>
            <person name="Pitluck S."/>
            <person name="Davenport K."/>
            <person name="Brettin T."/>
            <person name="Detter J.C."/>
            <person name="Han C."/>
            <person name="Tapia R."/>
            <person name="Larimer F."/>
            <person name="Land M."/>
            <person name="Hauser L."/>
            <person name="Kyrpides N."/>
            <person name="Mikhailova N."/>
            <person name="Kerfeld C."/>
            <person name="Cannon G."/>
            <person name="Heinhort S."/>
        </authorList>
    </citation>
    <scope>NUCLEOTIDE SEQUENCE [LARGE SCALE GENOMIC DNA]</scope>
    <source>
        <strain evidence="11">ATCC 23641 / c2</strain>
    </source>
</reference>
<sequence length="255" mass="27426">MSFSRSVTFRALFFGAMATSTVMASVSMARADQASDEQTIRKELAQSMAQLPIDSVAPSPIKGIYQIVSKGQIAYVTADGHYLFAGNLLDLKNQVNLTEKVRDQERVALLKTVPTDHKVIFAADGAKKGTVTILTDPTCPFCEKLHREIPALQKAGIEVQTILTPRAGKGSPGYVESSQIMCSKDKIKNVDIAMARKPLSGDACKDSMIDANMALAEQLGMSGTPYIILPDGSAVPGYRPASMLIPVITEQTTTE</sequence>
<dbReference type="EMBL" id="CP001801">
    <property type="protein sequence ID" value="ACX96858.1"/>
    <property type="molecule type" value="Genomic_DNA"/>
</dbReference>
<dbReference type="InterPro" id="IPR051470">
    <property type="entry name" value="Thiol:disulfide_interchange"/>
</dbReference>
<feature type="signal peptide" evidence="7">
    <location>
        <begin position="1"/>
        <end position="24"/>
    </location>
</feature>
<dbReference type="HOGENOM" id="CLU_083593_0_0_6"/>
<dbReference type="Gene3D" id="3.40.30.10">
    <property type="entry name" value="Glutaredoxin"/>
    <property type="match status" value="1"/>
</dbReference>
<dbReference type="PANTHER" id="PTHR35272:SF3">
    <property type="entry name" value="THIOL:DISULFIDE INTERCHANGE PROTEIN DSBC"/>
    <property type="match status" value="1"/>
</dbReference>
<accession>D0KVM8</accession>
<evidence type="ECO:0000256" key="3">
    <source>
        <dbReference type="ARBA" id="ARBA00022729"/>
    </source>
</evidence>
<evidence type="ECO:0000259" key="8">
    <source>
        <dbReference type="Pfam" id="PF10411"/>
    </source>
</evidence>
<evidence type="ECO:0000256" key="4">
    <source>
        <dbReference type="ARBA" id="ARBA00022764"/>
    </source>
</evidence>
<comment type="function">
    <text evidence="7">Required for disulfide bond formation in some periplasmic proteins. Acts by transferring its disulfide bond to other proteins and is reduced in the process.</text>
</comment>
<dbReference type="AlphaFoldDB" id="D0KVM8"/>
<keyword evidence="6 7" id="KW-0676">Redox-active center</keyword>
<dbReference type="Pfam" id="PF13098">
    <property type="entry name" value="Thioredoxin_2"/>
    <property type="match status" value="1"/>
</dbReference>
<keyword evidence="10" id="KW-0413">Isomerase</keyword>
<proteinExistence type="inferred from homology"/>
<keyword evidence="3 7" id="KW-0732">Signal</keyword>
<dbReference type="eggNOG" id="COG1651">
    <property type="taxonomic scope" value="Bacteria"/>
</dbReference>
<evidence type="ECO:0000256" key="5">
    <source>
        <dbReference type="ARBA" id="ARBA00023157"/>
    </source>
</evidence>
<dbReference type="Pfam" id="PF10411">
    <property type="entry name" value="DsbC_N"/>
    <property type="match status" value="1"/>
</dbReference>
<dbReference type="SUPFAM" id="SSF54423">
    <property type="entry name" value="DsbC/DsbG N-terminal domain-like"/>
    <property type="match status" value="1"/>
</dbReference>
<dbReference type="InterPro" id="IPR018950">
    <property type="entry name" value="DiS-bond_isomerase_DsbC/G_N"/>
</dbReference>
<dbReference type="STRING" id="555778.Hneap_2037"/>
<evidence type="ECO:0000313" key="11">
    <source>
        <dbReference type="Proteomes" id="UP000009102"/>
    </source>
</evidence>
<dbReference type="RefSeq" id="WP_012824890.1">
    <property type="nucleotide sequence ID" value="NC_013422.1"/>
</dbReference>
<dbReference type="Proteomes" id="UP000009102">
    <property type="component" value="Chromosome"/>
</dbReference>
<dbReference type="OrthoDB" id="12976at2"/>
<comment type="subcellular location">
    <subcellularLocation>
        <location evidence="1 7">Periplasm</location>
    </subcellularLocation>
</comment>
<dbReference type="InterPro" id="IPR009094">
    <property type="entry name" value="DiS-bond_isomerase_DsbC/G_N_sf"/>
</dbReference>
<gene>
    <name evidence="10" type="ordered locus">Hneap_2037</name>
</gene>
<dbReference type="InterPro" id="IPR036249">
    <property type="entry name" value="Thioredoxin-like_sf"/>
</dbReference>
<evidence type="ECO:0000313" key="10">
    <source>
        <dbReference type="EMBL" id="ACX96858.1"/>
    </source>
</evidence>
<feature type="domain" description="Thioredoxin-like fold" evidence="9">
    <location>
        <begin position="124"/>
        <end position="245"/>
    </location>
</feature>
<dbReference type="GO" id="GO:0016853">
    <property type="term" value="F:isomerase activity"/>
    <property type="evidence" value="ECO:0007669"/>
    <property type="project" value="UniProtKB-KW"/>
</dbReference>
<evidence type="ECO:0000259" key="9">
    <source>
        <dbReference type="Pfam" id="PF13098"/>
    </source>
</evidence>
<keyword evidence="4 7" id="KW-0574">Periplasm</keyword>
<evidence type="ECO:0000256" key="6">
    <source>
        <dbReference type="ARBA" id="ARBA00023284"/>
    </source>
</evidence>
<dbReference type="PANTHER" id="PTHR35272">
    <property type="entry name" value="THIOL:DISULFIDE INTERCHANGE PROTEIN DSBC-RELATED"/>
    <property type="match status" value="1"/>
</dbReference>
<comment type="similarity">
    <text evidence="2 7">Belongs to the thioredoxin family. DsbC subfamily.</text>
</comment>
<dbReference type="Gene3D" id="3.10.450.70">
    <property type="entry name" value="Disulphide bond isomerase, DsbC/G, N-terminal"/>
    <property type="match status" value="1"/>
</dbReference>
<dbReference type="CDD" id="cd03020">
    <property type="entry name" value="DsbA_DsbC_DsbG"/>
    <property type="match status" value="1"/>
</dbReference>